<name>A0ABS1SPN0_9MICO</name>
<reference evidence="1 2" key="1">
    <citation type="submission" date="2018-09" db="EMBL/GenBank/DDBJ databases">
        <title>Comparative genomics of Leucobacter spp.</title>
        <authorList>
            <person name="Reis A.C."/>
            <person name="Kolvenbach B.A."/>
            <person name="Corvini P.F.X."/>
            <person name="Nunes O.C."/>
        </authorList>
    </citation>
    <scope>NUCLEOTIDE SEQUENCE [LARGE SCALE GENOMIC DNA]</scope>
    <source>
        <strain evidence="1 2">L-1</strain>
    </source>
</reference>
<proteinExistence type="predicted"/>
<keyword evidence="2" id="KW-1185">Reference proteome</keyword>
<evidence type="ECO:0000313" key="2">
    <source>
        <dbReference type="Proteomes" id="UP001646141"/>
    </source>
</evidence>
<organism evidence="1 2">
    <name type="scientific">Leucobacter chromiireducens subsp. chromiireducens</name>
    <dbReference type="NCBI Taxonomy" id="660067"/>
    <lineage>
        <taxon>Bacteria</taxon>
        <taxon>Bacillati</taxon>
        <taxon>Actinomycetota</taxon>
        <taxon>Actinomycetes</taxon>
        <taxon>Micrococcales</taxon>
        <taxon>Microbacteriaceae</taxon>
        <taxon>Leucobacter</taxon>
    </lineage>
</organism>
<protein>
    <submittedName>
        <fullName evidence="1">Uncharacterized protein</fullName>
    </submittedName>
</protein>
<evidence type="ECO:0000313" key="1">
    <source>
        <dbReference type="EMBL" id="MBL3690119.1"/>
    </source>
</evidence>
<dbReference type="RefSeq" id="WP_202382241.1">
    <property type="nucleotide sequence ID" value="NZ_BAAAMA010000001.1"/>
</dbReference>
<accession>A0ABS1SPN0</accession>
<dbReference type="Proteomes" id="UP001646141">
    <property type="component" value="Unassembled WGS sequence"/>
</dbReference>
<gene>
    <name evidence="1" type="ORF">D3226_09125</name>
</gene>
<comment type="caution">
    <text evidence="1">The sequence shown here is derived from an EMBL/GenBank/DDBJ whole genome shotgun (WGS) entry which is preliminary data.</text>
</comment>
<dbReference type="EMBL" id="QYAD01000003">
    <property type="protein sequence ID" value="MBL3690119.1"/>
    <property type="molecule type" value="Genomic_DNA"/>
</dbReference>
<sequence>MSNLDRLHRFLDEIVRSGIEFGNYEVVCAATSGDDTAIVLYTWHKSKRVYGRIYRWPDLVAIFDDEACAPEEYASEVIIHDFDSPPGQGQQILYDWTRSLGRAPGDVRWCDAIEDYAGLDPVLYAGPSAAGAGAGAGRRVAE</sequence>